<dbReference type="EMBL" id="VSWD01000002">
    <property type="protein sequence ID" value="KAK3107388.1"/>
    <property type="molecule type" value="Genomic_DNA"/>
</dbReference>
<evidence type="ECO:0000259" key="1">
    <source>
        <dbReference type="Pfam" id="PF18738"/>
    </source>
</evidence>
<evidence type="ECO:0000313" key="3">
    <source>
        <dbReference type="Proteomes" id="UP001186944"/>
    </source>
</evidence>
<name>A0AA89CDC5_PINIB</name>
<comment type="caution">
    <text evidence="2">The sequence shown here is derived from an EMBL/GenBank/DDBJ whole genome shotgun (WGS) entry which is preliminary data.</text>
</comment>
<accession>A0AA89CDC5</accession>
<proteinExistence type="predicted"/>
<dbReference type="Proteomes" id="UP001186944">
    <property type="component" value="Unassembled WGS sequence"/>
</dbReference>
<dbReference type="InterPro" id="IPR041249">
    <property type="entry name" value="HEPN_DZIP3"/>
</dbReference>
<feature type="domain" description="DZIP3-like HEPN" evidence="1">
    <location>
        <begin position="51"/>
        <end position="184"/>
    </location>
</feature>
<organism evidence="2 3">
    <name type="scientific">Pinctada imbricata</name>
    <name type="common">Atlantic pearl-oyster</name>
    <name type="synonym">Pinctada martensii</name>
    <dbReference type="NCBI Taxonomy" id="66713"/>
    <lineage>
        <taxon>Eukaryota</taxon>
        <taxon>Metazoa</taxon>
        <taxon>Spiralia</taxon>
        <taxon>Lophotrochozoa</taxon>
        <taxon>Mollusca</taxon>
        <taxon>Bivalvia</taxon>
        <taxon>Autobranchia</taxon>
        <taxon>Pteriomorphia</taxon>
        <taxon>Pterioida</taxon>
        <taxon>Pterioidea</taxon>
        <taxon>Pteriidae</taxon>
        <taxon>Pinctada</taxon>
    </lineage>
</organism>
<dbReference type="Pfam" id="PF18738">
    <property type="entry name" value="HEPN_DZIP3"/>
    <property type="match status" value="1"/>
</dbReference>
<reference evidence="2" key="1">
    <citation type="submission" date="2019-08" db="EMBL/GenBank/DDBJ databases">
        <title>The improved chromosome-level genome for the pearl oyster Pinctada fucata martensii using PacBio sequencing and Hi-C.</title>
        <authorList>
            <person name="Zheng Z."/>
        </authorList>
    </citation>
    <scope>NUCLEOTIDE SEQUENCE</scope>
    <source>
        <strain evidence="2">ZZ-2019</strain>
        <tissue evidence="2">Adductor muscle</tissue>
    </source>
</reference>
<dbReference type="AlphaFoldDB" id="A0AA89CDC5"/>
<evidence type="ECO:0000313" key="2">
    <source>
        <dbReference type="EMBL" id="KAK3107388.1"/>
    </source>
</evidence>
<protein>
    <recommendedName>
        <fullName evidence="1">DZIP3-like HEPN domain-containing protein</fullName>
    </recommendedName>
</protein>
<sequence>MATFKYSSTEETTNASRVSRVLLDPCTDQMRDLLRHHVPPQTFPQVIKRHRLKLPKLTKPQMDLILPRSGHYTGNYSDFDISLLYTLLRNICNIPPHIEGWGKDPDPNDVSLSANIERIHITRNKAYGHVLSSSLSNSDFNDVWSTIRAAVVGIDAALNNNQQYEKAVDLLKFEVIDPVMAKQYETRLRDQMKEDTETRKIIDGTKKRAACVNMYVPIGS</sequence>
<gene>
    <name evidence="2" type="ORF">FSP39_013515</name>
</gene>
<keyword evidence="3" id="KW-1185">Reference proteome</keyword>